<dbReference type="GO" id="GO:1990275">
    <property type="term" value="F:preribosome binding"/>
    <property type="evidence" value="ECO:0007669"/>
    <property type="project" value="TreeGrafter"/>
</dbReference>
<dbReference type="GO" id="GO:0016887">
    <property type="term" value="F:ATP hydrolysis activity"/>
    <property type="evidence" value="ECO:0007669"/>
    <property type="project" value="InterPro"/>
</dbReference>
<dbReference type="OrthoDB" id="2115716at2759"/>
<dbReference type="Gene3D" id="3.40.50.300">
    <property type="entry name" value="P-loop containing nucleotide triphosphate hydrolases"/>
    <property type="match status" value="1"/>
</dbReference>
<dbReference type="CDD" id="cd19481">
    <property type="entry name" value="RecA-like_protease"/>
    <property type="match status" value="1"/>
</dbReference>
<dbReference type="GO" id="GO:0005634">
    <property type="term" value="C:nucleus"/>
    <property type="evidence" value="ECO:0007669"/>
    <property type="project" value="TreeGrafter"/>
</dbReference>
<dbReference type="AlphaFoldDB" id="A0A6A6Q4T8"/>
<feature type="region of interest" description="Disordered" evidence="1">
    <location>
        <begin position="1"/>
        <end position="21"/>
    </location>
</feature>
<dbReference type="InterPro" id="IPR027417">
    <property type="entry name" value="P-loop_NTPase"/>
</dbReference>
<reference evidence="3" key="1">
    <citation type="journal article" date="2020" name="Stud. Mycol.">
        <title>101 Dothideomycetes genomes: a test case for predicting lifestyles and emergence of pathogens.</title>
        <authorList>
            <person name="Haridas S."/>
            <person name="Albert R."/>
            <person name="Binder M."/>
            <person name="Bloem J."/>
            <person name="Labutti K."/>
            <person name="Salamov A."/>
            <person name="Andreopoulos B."/>
            <person name="Baker S."/>
            <person name="Barry K."/>
            <person name="Bills G."/>
            <person name="Bluhm B."/>
            <person name="Cannon C."/>
            <person name="Castanera R."/>
            <person name="Culley D."/>
            <person name="Daum C."/>
            <person name="Ezra D."/>
            <person name="Gonzalez J."/>
            <person name="Henrissat B."/>
            <person name="Kuo A."/>
            <person name="Liang C."/>
            <person name="Lipzen A."/>
            <person name="Lutzoni F."/>
            <person name="Magnuson J."/>
            <person name="Mondo S."/>
            <person name="Nolan M."/>
            <person name="Ohm R."/>
            <person name="Pangilinan J."/>
            <person name="Park H.-J."/>
            <person name="Ramirez L."/>
            <person name="Alfaro M."/>
            <person name="Sun H."/>
            <person name="Tritt A."/>
            <person name="Yoshinaga Y."/>
            <person name="Zwiers L.-H."/>
            <person name="Turgeon B."/>
            <person name="Goodwin S."/>
            <person name="Spatafora J."/>
            <person name="Crous P."/>
            <person name="Grigoriev I."/>
        </authorList>
    </citation>
    <scope>NUCLEOTIDE SEQUENCE</scope>
    <source>
        <strain evidence="3">CBS 113389</strain>
    </source>
</reference>
<evidence type="ECO:0000259" key="2">
    <source>
        <dbReference type="Pfam" id="PF00004"/>
    </source>
</evidence>
<dbReference type="FunFam" id="3.40.50.300:FF:002838">
    <property type="entry name" value="Uncharacterized ATPase YjoB"/>
    <property type="match status" value="1"/>
</dbReference>
<keyword evidence="4" id="KW-1185">Reference proteome</keyword>
<dbReference type="GO" id="GO:0003723">
    <property type="term" value="F:RNA binding"/>
    <property type="evidence" value="ECO:0007669"/>
    <property type="project" value="TreeGrafter"/>
</dbReference>
<dbReference type="Proteomes" id="UP000799767">
    <property type="component" value="Unassembled WGS sequence"/>
</dbReference>
<dbReference type="GO" id="GO:0042254">
    <property type="term" value="P:ribosome biogenesis"/>
    <property type="evidence" value="ECO:0007669"/>
    <property type="project" value="TreeGrafter"/>
</dbReference>
<proteinExistence type="predicted"/>
<dbReference type="Pfam" id="PF00004">
    <property type="entry name" value="AAA"/>
    <property type="match status" value="1"/>
</dbReference>
<dbReference type="InterPro" id="IPR003959">
    <property type="entry name" value="ATPase_AAA_core"/>
</dbReference>
<evidence type="ECO:0000256" key="1">
    <source>
        <dbReference type="SAM" id="MobiDB-lite"/>
    </source>
</evidence>
<dbReference type="GO" id="GO:0005524">
    <property type="term" value="F:ATP binding"/>
    <property type="evidence" value="ECO:0007669"/>
    <property type="project" value="InterPro"/>
</dbReference>
<evidence type="ECO:0000313" key="4">
    <source>
        <dbReference type="Proteomes" id="UP000799767"/>
    </source>
</evidence>
<dbReference type="EMBL" id="MU001632">
    <property type="protein sequence ID" value="KAF2486663.1"/>
    <property type="molecule type" value="Genomic_DNA"/>
</dbReference>
<dbReference type="InterPro" id="IPR050168">
    <property type="entry name" value="AAA_ATPase_domain"/>
</dbReference>
<name>A0A6A6Q4T8_9PEZI</name>
<dbReference type="PANTHER" id="PTHR23077">
    <property type="entry name" value="AAA-FAMILY ATPASE"/>
    <property type="match status" value="1"/>
</dbReference>
<dbReference type="GeneID" id="54471652"/>
<feature type="domain" description="ATPase AAA-type core" evidence="2">
    <location>
        <begin position="236"/>
        <end position="356"/>
    </location>
</feature>
<dbReference type="SUPFAM" id="SSF52540">
    <property type="entry name" value="P-loop containing nucleoside triphosphate hydrolases"/>
    <property type="match status" value="1"/>
</dbReference>
<organism evidence="3 4">
    <name type="scientific">Neohortaea acidophila</name>
    <dbReference type="NCBI Taxonomy" id="245834"/>
    <lineage>
        <taxon>Eukaryota</taxon>
        <taxon>Fungi</taxon>
        <taxon>Dikarya</taxon>
        <taxon>Ascomycota</taxon>
        <taxon>Pezizomycotina</taxon>
        <taxon>Dothideomycetes</taxon>
        <taxon>Dothideomycetidae</taxon>
        <taxon>Mycosphaerellales</taxon>
        <taxon>Teratosphaeriaceae</taxon>
        <taxon>Neohortaea</taxon>
    </lineage>
</organism>
<gene>
    <name evidence="3" type="ORF">BDY17DRAFT_245677</name>
</gene>
<evidence type="ECO:0000313" key="3">
    <source>
        <dbReference type="EMBL" id="KAF2486663.1"/>
    </source>
</evidence>
<dbReference type="RefSeq" id="XP_033593232.1">
    <property type="nucleotide sequence ID" value="XM_033730650.1"/>
</dbReference>
<sequence length="507" mass="57460">MTAGFAPRPEHGQIASSASQSSSKSVARQWFQHATAPRVYTNAVMVDAIRAEYPQLHLTVVPPVSCDLVSWAAAGHAGLAAIDKESDRLRVQNYLPPATRVGGQRGTISEAVDFGKFLLDWKGKEFVVYIQSGRDGMEPWPADVYQYILSPSVDSTNKLLMDAGVWTSELHDEIWVFDQGYWQKSRELYESIKKASWDDVILDEKMKKSIIQDVDNFFNGHETYDRLSVPWKRGVIYYGPPGNGKTISIKAMMSALYKRKDPIPTLYVKSLSSFAGPEYSINNIFSLARRTAPCYLVFEDLDSIVSDNVRSFFLNAVDGIQKNDGILMVGSTNHLERLDPGISKRPSRFDRKYLFPNPNEKERTMYMKYWQGKLEGKSEVELPDKLCAAIAKITKDFSFAYLQEAMVSSLLLIARDAEDGDEEDASLHETTCLECMDSHDKPRSGGTCDRETTRPFKGLYDWVWAVRQLEQSGGGDDDLDSYLLWRVIKKQIRILREEMDNEKEGKK</sequence>
<protein>
    <submittedName>
        <fullName evidence="3">P-loop containing nucleoside triphosphate hydrolase protein</fullName>
    </submittedName>
</protein>
<keyword evidence="3" id="KW-0378">Hydrolase</keyword>
<dbReference type="PANTHER" id="PTHR23077:SF132">
    <property type="entry name" value="ATP-DEPENDENT ZN PROTEASE"/>
    <property type="match status" value="1"/>
</dbReference>
<accession>A0A6A6Q4T8</accession>